<dbReference type="AlphaFoldDB" id="A0A3M7LXJ6"/>
<organism evidence="1 2">
    <name type="scientific">Pyrenophora seminiperda CCB06</name>
    <dbReference type="NCBI Taxonomy" id="1302712"/>
    <lineage>
        <taxon>Eukaryota</taxon>
        <taxon>Fungi</taxon>
        <taxon>Dikarya</taxon>
        <taxon>Ascomycota</taxon>
        <taxon>Pezizomycotina</taxon>
        <taxon>Dothideomycetes</taxon>
        <taxon>Pleosporomycetidae</taxon>
        <taxon>Pleosporales</taxon>
        <taxon>Pleosporineae</taxon>
        <taxon>Pleosporaceae</taxon>
        <taxon>Pyrenophora</taxon>
    </lineage>
</organism>
<proteinExistence type="predicted"/>
<accession>A0A3M7LXJ6</accession>
<name>A0A3M7LXJ6_9PLEO</name>
<evidence type="ECO:0000313" key="1">
    <source>
        <dbReference type="EMBL" id="RMZ66963.1"/>
    </source>
</evidence>
<dbReference type="EMBL" id="KE747809">
    <property type="protein sequence ID" value="RMZ66963.1"/>
    <property type="molecule type" value="Genomic_DNA"/>
</dbReference>
<dbReference type="OrthoDB" id="10619139at2759"/>
<keyword evidence="2" id="KW-1185">Reference proteome</keyword>
<sequence>MKKLSLRKTLLSLLGLAPRNSRAQRRRSSWGAAYTINASSTDTLLPSKHHTRSGQPYIRLRERPSSQPTAVQTGLAIDTSPPVVLRASGVTLVSGEAGAAGGRGYRRMGFSGTIAGAAGVMA</sequence>
<evidence type="ECO:0000313" key="2">
    <source>
        <dbReference type="Proteomes" id="UP000265663"/>
    </source>
</evidence>
<gene>
    <name evidence="1" type="ORF">GMOD_00002353</name>
</gene>
<dbReference type="Proteomes" id="UP000265663">
    <property type="component" value="Unassembled WGS sequence"/>
</dbReference>
<protein>
    <submittedName>
        <fullName evidence="1">Uncharacterized protein</fullName>
    </submittedName>
</protein>
<reference evidence="1 2" key="1">
    <citation type="journal article" date="2014" name="PLoS ONE">
        <title>De novo Genome Assembly of the Fungal Plant Pathogen Pyrenophora semeniperda.</title>
        <authorList>
            <person name="Soliai M.M."/>
            <person name="Meyer S.E."/>
            <person name="Udall J.A."/>
            <person name="Elzinga D.E."/>
            <person name="Hermansen R.A."/>
            <person name="Bodily P.M."/>
            <person name="Hart A.A."/>
            <person name="Coleman C.E."/>
        </authorList>
    </citation>
    <scope>NUCLEOTIDE SEQUENCE [LARGE SCALE GENOMIC DNA]</scope>
    <source>
        <strain evidence="1 2">CCB06</strain>
        <tissue evidence="1">Mycelium</tissue>
    </source>
</reference>